<accession>A0AAN8JT37</accession>
<evidence type="ECO:0000313" key="2">
    <source>
        <dbReference type="EMBL" id="KAK6183496.1"/>
    </source>
</evidence>
<gene>
    <name evidence="2" type="ORF">SNE40_010969</name>
</gene>
<organism evidence="2 3">
    <name type="scientific">Patella caerulea</name>
    <name type="common">Rayed Mediterranean limpet</name>
    <dbReference type="NCBI Taxonomy" id="87958"/>
    <lineage>
        <taxon>Eukaryota</taxon>
        <taxon>Metazoa</taxon>
        <taxon>Spiralia</taxon>
        <taxon>Lophotrochozoa</taxon>
        <taxon>Mollusca</taxon>
        <taxon>Gastropoda</taxon>
        <taxon>Patellogastropoda</taxon>
        <taxon>Patelloidea</taxon>
        <taxon>Patellidae</taxon>
        <taxon>Patella</taxon>
    </lineage>
</organism>
<evidence type="ECO:0000256" key="1">
    <source>
        <dbReference type="SAM" id="MobiDB-lite"/>
    </source>
</evidence>
<dbReference type="EMBL" id="JAZGQO010000007">
    <property type="protein sequence ID" value="KAK6183496.1"/>
    <property type="molecule type" value="Genomic_DNA"/>
</dbReference>
<name>A0AAN8JT37_PATCE</name>
<sequence length="113" mass="12915">MLSSKLLQICWELGRVGPDRTPYAFRIKIKDIGDTFATDQHKRGAENPNSCKIGMHHKKYPSPHCVIRQGVGKGFDEVSVKNENHQENPNNVTKPESPRTNCAYNRKTTKIFY</sequence>
<protein>
    <submittedName>
        <fullName evidence="2">Uncharacterized protein</fullName>
    </submittedName>
</protein>
<feature type="region of interest" description="Disordered" evidence="1">
    <location>
        <begin position="82"/>
        <end position="101"/>
    </location>
</feature>
<reference evidence="2 3" key="1">
    <citation type="submission" date="2024-01" db="EMBL/GenBank/DDBJ databases">
        <title>The genome of the rayed Mediterranean limpet Patella caerulea (Linnaeus, 1758).</title>
        <authorList>
            <person name="Anh-Thu Weber A."/>
            <person name="Halstead-Nussloch G."/>
        </authorList>
    </citation>
    <scope>NUCLEOTIDE SEQUENCE [LARGE SCALE GENOMIC DNA]</scope>
    <source>
        <strain evidence="2">AATW-2023a</strain>
        <tissue evidence="2">Whole specimen</tissue>
    </source>
</reference>
<evidence type="ECO:0000313" key="3">
    <source>
        <dbReference type="Proteomes" id="UP001347796"/>
    </source>
</evidence>
<dbReference type="AlphaFoldDB" id="A0AAN8JT37"/>
<dbReference type="Proteomes" id="UP001347796">
    <property type="component" value="Unassembled WGS sequence"/>
</dbReference>
<keyword evidence="3" id="KW-1185">Reference proteome</keyword>
<proteinExistence type="predicted"/>
<comment type="caution">
    <text evidence="2">The sequence shown here is derived from an EMBL/GenBank/DDBJ whole genome shotgun (WGS) entry which is preliminary data.</text>
</comment>
<feature type="compositionally biased region" description="Polar residues" evidence="1">
    <location>
        <begin position="87"/>
        <end position="101"/>
    </location>
</feature>